<accession>A0A8J8C9P4</accession>
<keyword evidence="1" id="KW-0812">Transmembrane</keyword>
<keyword evidence="1" id="KW-0472">Membrane</keyword>
<feature type="transmembrane region" description="Helical" evidence="1">
    <location>
        <begin position="329"/>
        <end position="348"/>
    </location>
</feature>
<feature type="transmembrane region" description="Helical" evidence="1">
    <location>
        <begin position="170"/>
        <end position="197"/>
    </location>
</feature>
<proteinExistence type="predicted"/>
<dbReference type="NCBIfam" id="TIGR03662">
    <property type="entry name" value="Chlor_Arch_YYY"/>
    <property type="match status" value="1"/>
</dbReference>
<keyword evidence="3" id="KW-1185">Reference proteome</keyword>
<feature type="transmembrane region" description="Helical" evidence="1">
    <location>
        <begin position="392"/>
        <end position="415"/>
    </location>
</feature>
<organism evidence="2 3">
    <name type="scientific">Haloarcula salinisoli</name>
    <dbReference type="NCBI Taxonomy" id="2487746"/>
    <lineage>
        <taxon>Archaea</taxon>
        <taxon>Methanobacteriati</taxon>
        <taxon>Methanobacteriota</taxon>
        <taxon>Stenosarchaea group</taxon>
        <taxon>Halobacteria</taxon>
        <taxon>Halobacteriales</taxon>
        <taxon>Haloarculaceae</taxon>
        <taxon>Haloarcula</taxon>
    </lineage>
</organism>
<feature type="transmembrane region" description="Helical" evidence="1">
    <location>
        <begin position="61"/>
        <end position="78"/>
    </location>
</feature>
<feature type="transmembrane region" description="Helical" evidence="1">
    <location>
        <begin position="522"/>
        <end position="543"/>
    </location>
</feature>
<dbReference type="PANTHER" id="PTHR10790:SF51">
    <property type="entry name" value="TETRATRICOPEPTIDE REPEAT PROTEIN"/>
    <property type="match status" value="1"/>
</dbReference>
<feature type="transmembrane region" description="Helical" evidence="1">
    <location>
        <begin position="590"/>
        <end position="612"/>
    </location>
</feature>
<gene>
    <name evidence="2" type="ORF">EGD98_18095</name>
</gene>
<protein>
    <recommendedName>
        <fullName evidence="4">Chlor_Arch_YYY domain-containing protein</fullName>
    </recommendedName>
</protein>
<sequence length="771" mass="83487">MEYGLIIIWLAFYLLLAYVGATIASALFPNLAERGVAFGLPVALVILWLCTYFVGRISITAGIWLGVIVLVGAASVSYRREPIEFRSFGEVASVFTIAFLFVVWIRALDPAISPMAGEKFLDFGLVQSLLRSDTLPPEDMWFAGKPVAYYYGGHLLTAILTRLTGTAGQYAYNLALAGFYATLVTGVYGLAGAVAAARNLPRRLAAGLSAFFVGIASNLTTPARGLLWLLPDSVAGAVAGAAGYELSGLANGPSEFYFWDASRVIKDDPTDFATYTPAKGYSVNEFPLFAWLNGDLHAHMMSTGFLVLAAALCFSYYQTPGEKREQRLLLLFGALPLVAGFMAVTNTWSFPSIAGLAMVTVAMSPTSPQTLLPAVFRDPLPQEGLAAEGSRIGLSIAVAAVIAILGLLWSLPFWLGVGSGREVTYLPDRSSLPELLAIHGPFLIPFAVYLYAHIGRNTATRKARFVGLGFLITVVVGALVDLAAIGLVFPLLVGAWLFARAPDGRPTWGVLPALTDGGERSVGFETVLVVAGAGLVIFVEFIFIKENLGRMNTVFKTYMQVWVLWGAAVGPILAWLLTRWCPDSETKGQLIKAGTTIFVIFLVCSTSVYAAIALPNHVNRAGEPTLNGMAYLNDSHPGESEAIRWLNREIDGRPNMVTAAPAGYYWVPSEGKGASAPSSLTGIPTVAGWVHQIQYRNRSVYYQRVNDVEAIYSGQHAQQRELLQKYNVKYIYNGPAEQARYSTITVQHLDSVVEIHRSGEVIIYRVNQSSL</sequence>
<dbReference type="InterPro" id="IPR018746">
    <property type="entry name" value="DUF2298"/>
</dbReference>
<evidence type="ECO:0000256" key="1">
    <source>
        <dbReference type="SAM" id="Phobius"/>
    </source>
</evidence>
<feature type="transmembrane region" description="Helical" evidence="1">
    <location>
        <begin position="435"/>
        <end position="454"/>
    </location>
</feature>
<evidence type="ECO:0000313" key="2">
    <source>
        <dbReference type="EMBL" id="MBX0305562.1"/>
    </source>
</evidence>
<dbReference type="Pfam" id="PF10060">
    <property type="entry name" value="DUF2298"/>
    <property type="match status" value="1"/>
</dbReference>
<feature type="transmembrane region" description="Helical" evidence="1">
    <location>
        <begin position="35"/>
        <end position="55"/>
    </location>
</feature>
<feature type="transmembrane region" description="Helical" evidence="1">
    <location>
        <begin position="555"/>
        <end position="578"/>
    </location>
</feature>
<feature type="transmembrane region" description="Helical" evidence="1">
    <location>
        <begin position="204"/>
        <end position="223"/>
    </location>
</feature>
<dbReference type="PANTHER" id="PTHR10790">
    <property type="entry name" value="TPR-DOMAIN CONTAINING PROTEIN"/>
    <property type="match status" value="1"/>
</dbReference>
<dbReference type="EMBL" id="RKLQ01000004">
    <property type="protein sequence ID" value="MBX0305562.1"/>
    <property type="molecule type" value="Genomic_DNA"/>
</dbReference>
<evidence type="ECO:0008006" key="4">
    <source>
        <dbReference type="Google" id="ProtNLM"/>
    </source>
</evidence>
<name>A0A8J8C9P4_9EURY</name>
<feature type="transmembrane region" description="Helical" evidence="1">
    <location>
        <begin position="85"/>
        <end position="105"/>
    </location>
</feature>
<evidence type="ECO:0000313" key="3">
    <source>
        <dbReference type="Proteomes" id="UP000783863"/>
    </source>
</evidence>
<feature type="transmembrane region" description="Helical" evidence="1">
    <location>
        <begin position="6"/>
        <end position="28"/>
    </location>
</feature>
<dbReference type="AlphaFoldDB" id="A0A8J8C9P4"/>
<feature type="transmembrane region" description="Helical" evidence="1">
    <location>
        <begin position="354"/>
        <end position="372"/>
    </location>
</feature>
<dbReference type="Proteomes" id="UP000783863">
    <property type="component" value="Unassembled WGS sequence"/>
</dbReference>
<feature type="transmembrane region" description="Helical" evidence="1">
    <location>
        <begin position="296"/>
        <end position="317"/>
    </location>
</feature>
<reference evidence="2" key="1">
    <citation type="submission" date="2021-06" db="EMBL/GenBank/DDBJ databases">
        <title>Halomicroarcula sp. F24A a new haloarchaeum isolated from saline soil.</title>
        <authorList>
            <person name="Duran-Viseras A."/>
            <person name="Sanchez-Porro C."/>
            <person name="Ventosa A."/>
        </authorList>
    </citation>
    <scope>NUCLEOTIDE SEQUENCE</scope>
    <source>
        <strain evidence="2">F24A</strain>
    </source>
</reference>
<comment type="caution">
    <text evidence="2">The sequence shown here is derived from an EMBL/GenBank/DDBJ whole genome shotgun (WGS) entry which is preliminary data.</text>
</comment>
<keyword evidence="1" id="KW-1133">Transmembrane helix</keyword>
<dbReference type="RefSeq" id="WP_220589784.1">
    <property type="nucleotide sequence ID" value="NZ_RKLQ01000004.1"/>
</dbReference>
<feature type="transmembrane region" description="Helical" evidence="1">
    <location>
        <begin position="466"/>
        <end position="499"/>
    </location>
</feature>